<dbReference type="InterPro" id="IPR051536">
    <property type="entry name" value="UDG_Type-4/5"/>
</dbReference>
<dbReference type="OrthoDB" id="5290748at2"/>
<dbReference type="SUPFAM" id="SSF52141">
    <property type="entry name" value="Uracil-DNA glycosylase-like"/>
    <property type="match status" value="1"/>
</dbReference>
<dbReference type="RefSeq" id="WP_099308045.1">
    <property type="nucleotide sequence ID" value="NZ_PDVP01000016.1"/>
</dbReference>
<dbReference type="SMART" id="SM00986">
    <property type="entry name" value="UDG"/>
    <property type="match status" value="1"/>
</dbReference>
<dbReference type="Proteomes" id="UP000221168">
    <property type="component" value="Unassembled WGS sequence"/>
</dbReference>
<dbReference type="PANTHER" id="PTHR33693">
    <property type="entry name" value="TYPE-5 URACIL-DNA GLYCOSYLASE"/>
    <property type="match status" value="1"/>
</dbReference>
<dbReference type="InterPro" id="IPR023875">
    <property type="entry name" value="DNA_repair_put"/>
</dbReference>
<sequence>MHHVRLPRIGTIAAWRSHARTLLGNGAAPEEVLWSVGEASADLFADDAPALPAPGATIRVPRSAVEAIETALCHRDGERFSHGYAALVGLHRRRLRWGDRSDSTIGRLLKLEKAVRRDIHKMHAFVRFREVGPVSPGRRAFAAWFEPDHHVVETAAPFFARRFGDMDWVIATPDLTAKFEGGNLSFEETRDRTPPPPDASEELWRTYFSSIFNPARLMVSAMTSEMPKKYWKNLPEADLIPGLIRAAPERARRMQEAMPSAPPSHVERMRFVRPAAESPDGDLSLQGMKPALDACRRCPLGQCATQAVAGEGPQDARLMIVGEQPGDTEDLAGRPFVGPAGKVLDQAMTDAGLDRDAVYLTNAVKHFKFEPRGKRRLHRRPDTGEVTACRWWLDFEVATVAPKLLVAMGSTAALALTGQGGSIEKRRGTIEHANSGQPVLLTWHPAYLLRIREPSVAAEARQRFVDDLARAKAIVGA</sequence>
<dbReference type="InterPro" id="IPR025404">
    <property type="entry name" value="DUF4130"/>
</dbReference>
<feature type="domain" description="Uracil-DNA glycosylase-like" evidence="10">
    <location>
        <begin position="309"/>
        <end position="469"/>
    </location>
</feature>
<comment type="similarity">
    <text evidence="1">Belongs to the uracil-DNA glycosylase (UDG) superfamily. Type 4 (UDGa) family.</text>
</comment>
<comment type="caution">
    <text evidence="11">The sequence shown here is derived from an EMBL/GenBank/DDBJ whole genome shotgun (WGS) entry which is preliminary data.</text>
</comment>
<dbReference type="NCBIfam" id="TIGR03915">
    <property type="entry name" value="SAM_7_link_chp"/>
    <property type="match status" value="1"/>
</dbReference>
<accession>A0A2G1QIM7</accession>
<evidence type="ECO:0000259" key="10">
    <source>
        <dbReference type="SMART" id="SM00986"/>
    </source>
</evidence>
<reference evidence="11 12" key="1">
    <citation type="submission" date="2017-10" db="EMBL/GenBank/DDBJ databases">
        <title>Sedimentibacterium mangrovi gen. nov., sp. nov., a novel member of family Phyllobacteriacea isolated from mangrove sediment.</title>
        <authorList>
            <person name="Liao H."/>
            <person name="Tian Y."/>
        </authorList>
    </citation>
    <scope>NUCLEOTIDE SEQUENCE [LARGE SCALE GENOMIC DNA]</scope>
    <source>
        <strain evidence="11 12">X9-2-2</strain>
    </source>
</reference>
<dbReference type="EMBL" id="PDVP01000016">
    <property type="protein sequence ID" value="PHP65304.1"/>
    <property type="molecule type" value="Genomic_DNA"/>
</dbReference>
<dbReference type="InterPro" id="IPR005122">
    <property type="entry name" value="Uracil-DNA_glycosylase-like"/>
</dbReference>
<dbReference type="AlphaFoldDB" id="A0A2G1QIM7"/>
<evidence type="ECO:0000256" key="8">
    <source>
        <dbReference type="ARBA" id="ARBA00023014"/>
    </source>
</evidence>
<keyword evidence="12" id="KW-1185">Reference proteome</keyword>
<dbReference type="Pfam" id="PF13566">
    <property type="entry name" value="DUF4130"/>
    <property type="match status" value="1"/>
</dbReference>
<keyword evidence="8" id="KW-0411">Iron-sulfur</keyword>
<protein>
    <recommendedName>
        <fullName evidence="2">Type-4 uracil-DNA glycosylase</fullName>
    </recommendedName>
</protein>
<dbReference type="GO" id="GO:0097506">
    <property type="term" value="F:deaminated base DNA N-glycosylase activity"/>
    <property type="evidence" value="ECO:0007669"/>
    <property type="project" value="UniProtKB-ARBA"/>
</dbReference>
<keyword evidence="6" id="KW-0378">Hydrolase</keyword>
<keyword evidence="9" id="KW-0234">DNA repair</keyword>
<evidence type="ECO:0000256" key="1">
    <source>
        <dbReference type="ARBA" id="ARBA00006521"/>
    </source>
</evidence>
<dbReference type="InterPro" id="IPR036895">
    <property type="entry name" value="Uracil-DNA_glycosylase-like_sf"/>
</dbReference>
<evidence type="ECO:0000256" key="7">
    <source>
        <dbReference type="ARBA" id="ARBA00023004"/>
    </source>
</evidence>
<dbReference type="GO" id="GO:0046872">
    <property type="term" value="F:metal ion binding"/>
    <property type="evidence" value="ECO:0007669"/>
    <property type="project" value="UniProtKB-KW"/>
</dbReference>
<proteinExistence type="inferred from homology"/>
<dbReference type="PANTHER" id="PTHR33693:SF9">
    <property type="entry name" value="TYPE-4 URACIL-DNA GLYCOSYLASE"/>
    <property type="match status" value="1"/>
</dbReference>
<evidence type="ECO:0000256" key="4">
    <source>
        <dbReference type="ARBA" id="ARBA00022723"/>
    </source>
</evidence>
<keyword evidence="4" id="KW-0479">Metal-binding</keyword>
<evidence type="ECO:0000256" key="9">
    <source>
        <dbReference type="ARBA" id="ARBA00023204"/>
    </source>
</evidence>
<evidence type="ECO:0000256" key="6">
    <source>
        <dbReference type="ARBA" id="ARBA00022801"/>
    </source>
</evidence>
<keyword evidence="5" id="KW-0227">DNA damage</keyword>
<keyword evidence="7" id="KW-0408">Iron</keyword>
<dbReference type="CDD" id="cd10030">
    <property type="entry name" value="UDG-F4_TTUDGA_SPO1dp_like"/>
    <property type="match status" value="1"/>
</dbReference>
<name>A0A2G1QIM7_9HYPH</name>
<keyword evidence="3" id="KW-0004">4Fe-4S</keyword>
<evidence type="ECO:0000313" key="12">
    <source>
        <dbReference type="Proteomes" id="UP000221168"/>
    </source>
</evidence>
<dbReference type="NCBIfam" id="TIGR00758">
    <property type="entry name" value="UDG_fam4"/>
    <property type="match status" value="1"/>
</dbReference>
<dbReference type="Gene3D" id="3.40.470.10">
    <property type="entry name" value="Uracil-DNA glycosylase-like domain"/>
    <property type="match status" value="1"/>
</dbReference>
<organism evidence="11 12">
    <name type="scientific">Zhengella mangrovi</name>
    <dbReference type="NCBI Taxonomy" id="1982044"/>
    <lineage>
        <taxon>Bacteria</taxon>
        <taxon>Pseudomonadati</taxon>
        <taxon>Pseudomonadota</taxon>
        <taxon>Alphaproteobacteria</taxon>
        <taxon>Hyphomicrobiales</taxon>
        <taxon>Notoacmeibacteraceae</taxon>
        <taxon>Zhengella</taxon>
    </lineage>
</organism>
<evidence type="ECO:0000256" key="5">
    <source>
        <dbReference type="ARBA" id="ARBA00022763"/>
    </source>
</evidence>
<evidence type="ECO:0000313" key="11">
    <source>
        <dbReference type="EMBL" id="PHP65304.1"/>
    </source>
</evidence>
<evidence type="ECO:0000256" key="3">
    <source>
        <dbReference type="ARBA" id="ARBA00022485"/>
    </source>
</evidence>
<dbReference type="GO" id="GO:0006281">
    <property type="term" value="P:DNA repair"/>
    <property type="evidence" value="ECO:0007669"/>
    <property type="project" value="UniProtKB-KW"/>
</dbReference>
<gene>
    <name evidence="11" type="ORF">CSC94_19440</name>
</gene>
<dbReference type="SMART" id="SM00987">
    <property type="entry name" value="UreE_C"/>
    <property type="match status" value="1"/>
</dbReference>
<dbReference type="InterPro" id="IPR005273">
    <property type="entry name" value="Ura-DNA_glyco_family4"/>
</dbReference>
<dbReference type="Pfam" id="PF03167">
    <property type="entry name" value="UDG"/>
    <property type="match status" value="1"/>
</dbReference>
<evidence type="ECO:0000256" key="2">
    <source>
        <dbReference type="ARBA" id="ARBA00019403"/>
    </source>
</evidence>
<dbReference type="GO" id="GO:0051539">
    <property type="term" value="F:4 iron, 4 sulfur cluster binding"/>
    <property type="evidence" value="ECO:0007669"/>
    <property type="project" value="UniProtKB-KW"/>
</dbReference>
<dbReference type="NCBIfam" id="TIGR03914">
    <property type="entry name" value="UDG_fam_dom"/>
    <property type="match status" value="1"/>
</dbReference>